<dbReference type="PANTHER" id="PTHR13847:SF281">
    <property type="entry name" value="FAD DEPENDENT OXIDOREDUCTASE DOMAIN-CONTAINING PROTEIN"/>
    <property type="match status" value="1"/>
</dbReference>
<evidence type="ECO:0000259" key="2">
    <source>
        <dbReference type="Pfam" id="PF01266"/>
    </source>
</evidence>
<evidence type="ECO:0000313" key="4">
    <source>
        <dbReference type="Proteomes" id="UP001177080"/>
    </source>
</evidence>
<evidence type="ECO:0000256" key="1">
    <source>
        <dbReference type="ARBA" id="ARBA00023002"/>
    </source>
</evidence>
<dbReference type="Gene3D" id="3.50.50.60">
    <property type="entry name" value="FAD/NAD(P)-binding domain"/>
    <property type="match status" value="1"/>
</dbReference>
<dbReference type="PANTHER" id="PTHR13847">
    <property type="entry name" value="SARCOSINE DEHYDROGENASE-RELATED"/>
    <property type="match status" value="1"/>
</dbReference>
<dbReference type="InterPro" id="IPR006076">
    <property type="entry name" value="FAD-dep_OxRdtase"/>
</dbReference>
<dbReference type="Pfam" id="PF01266">
    <property type="entry name" value="DAO"/>
    <property type="match status" value="1"/>
</dbReference>
<dbReference type="EMBL" id="WHSC02000002">
    <property type="protein sequence ID" value="MDO6120601.1"/>
    <property type="molecule type" value="Genomic_DNA"/>
</dbReference>
<name>A0ABT8XA90_9HYPH</name>
<dbReference type="RefSeq" id="WP_244761948.1">
    <property type="nucleotide sequence ID" value="NZ_JALJCJ010000004.1"/>
</dbReference>
<protein>
    <submittedName>
        <fullName evidence="3">FAD-binding oxidoreductase</fullName>
    </submittedName>
</protein>
<keyword evidence="1" id="KW-0560">Oxidoreductase</keyword>
<sequence length="426" mass="46360">MAYPDTYYKRTMADQTARPALSGTVECDAVIVGAGLAGLTTALQLARAGKRVTVLEAESVGFGASGRNGGFVGPGYATGGDDIARVTGKEAARKLHHLSIEGMDFIRETIRSLAIDDARPEPGIMSVLRYDDGASLKAYAEETRREYGYELEYMDRDAVRAVLKSERYFQALRNPHAFHMHPLNYLRAIAAEIERLGGRICEQSPAVSVDFSGAEKRVKTSGGEVRAKDVVFTTGGYTGSLNGKLKRSYLPIATYVMVSEDAPELIATAIATKNAIGDNRRAGDYYRLVDGGRRILWGGRITTHAASTAGLVKELRAEMVGTYPQLADLKTEIAWSGLMSYARHLMPQIGRMSPGVWYCTAFGGHGLNTTAIGGKVIAEGILGETERYRLFEPFGLVWAGGLAGLAVAQLTYWKLQAQDWWRERAA</sequence>
<accession>A0ABT8XA90</accession>
<evidence type="ECO:0000313" key="3">
    <source>
        <dbReference type="EMBL" id="MDO6120601.1"/>
    </source>
</evidence>
<keyword evidence="4" id="KW-1185">Reference proteome</keyword>
<dbReference type="SUPFAM" id="SSF51905">
    <property type="entry name" value="FAD/NAD(P)-binding domain"/>
    <property type="match status" value="1"/>
</dbReference>
<comment type="caution">
    <text evidence="3">The sequence shown here is derived from an EMBL/GenBank/DDBJ whole genome shotgun (WGS) entry which is preliminary data.</text>
</comment>
<proteinExistence type="predicted"/>
<dbReference type="Proteomes" id="UP001177080">
    <property type="component" value="Unassembled WGS sequence"/>
</dbReference>
<reference evidence="3" key="1">
    <citation type="submission" date="2022-04" db="EMBL/GenBank/DDBJ databases">
        <title>Shinella lacus sp. nov., a novel member of the genus Shinella from water.</title>
        <authorList>
            <person name="Deng Y."/>
        </authorList>
    </citation>
    <scope>NUCLEOTIDE SEQUENCE</scope>
    <source>
        <strain evidence="3">JCM 31239</strain>
    </source>
</reference>
<organism evidence="3 4">
    <name type="scientific">Shinella curvata</name>
    <dbReference type="NCBI Taxonomy" id="1817964"/>
    <lineage>
        <taxon>Bacteria</taxon>
        <taxon>Pseudomonadati</taxon>
        <taxon>Pseudomonadota</taxon>
        <taxon>Alphaproteobacteria</taxon>
        <taxon>Hyphomicrobiales</taxon>
        <taxon>Rhizobiaceae</taxon>
        <taxon>Shinella</taxon>
    </lineage>
</organism>
<gene>
    <name evidence="3" type="ORF">GB928_005330</name>
</gene>
<dbReference type="InterPro" id="IPR036188">
    <property type="entry name" value="FAD/NAD-bd_sf"/>
</dbReference>
<feature type="domain" description="FAD dependent oxidoreductase" evidence="2">
    <location>
        <begin position="28"/>
        <end position="379"/>
    </location>
</feature>
<dbReference type="Gene3D" id="3.30.9.10">
    <property type="entry name" value="D-Amino Acid Oxidase, subunit A, domain 2"/>
    <property type="match status" value="1"/>
</dbReference>